<dbReference type="InterPro" id="IPR013424">
    <property type="entry name" value="Ice-binding_C"/>
</dbReference>
<dbReference type="EMBL" id="WTVG01000019">
    <property type="protein sequence ID" value="NMG24788.1"/>
    <property type="molecule type" value="Genomic_DNA"/>
</dbReference>
<dbReference type="Proteomes" id="UP000615989">
    <property type="component" value="Unassembled WGS sequence"/>
</dbReference>
<protein>
    <submittedName>
        <fullName evidence="3">PEP-CTERM sorting domain-containing protein</fullName>
    </submittedName>
</protein>
<dbReference type="NCBIfam" id="TIGR02595">
    <property type="entry name" value="PEP_CTERM"/>
    <property type="match status" value="1"/>
</dbReference>
<gene>
    <name evidence="3" type="ORF">GO606_08640</name>
</gene>
<keyword evidence="4" id="KW-1185">Reference proteome</keyword>
<sequence>MDPIGIAGFCARKLKASAAIAAIGVFAGLAPTPAAAIPLSFTSITNNNAGDADIGEAQLTVDVTDAGSNQVSFLFANVGLDASSITDIYFDDGTLLGIASIINGLGVSFSQGASPGDLPGGNGITPAFETTAGFLADSDPPAQPNGVNPGEQVTIIFDLQGGGTFADVLSELGTGELRIGIHVQGFASGGSESFINTPPGGGCPPGAPGTFPDCFPQQQVPEPFTLALLGIGLTGIALVRRQKV</sequence>
<feature type="signal peptide" evidence="1">
    <location>
        <begin position="1"/>
        <end position="36"/>
    </location>
</feature>
<dbReference type="Pfam" id="PF07589">
    <property type="entry name" value="PEP-CTERM"/>
    <property type="match status" value="1"/>
</dbReference>
<name>A0ABX1PLH9_9RHOO</name>
<reference evidence="3" key="1">
    <citation type="submission" date="2019-12" db="EMBL/GenBank/DDBJ databases">
        <title>Comparative genomics gives insights into the taxonomy of the Azoarcus-Aromatoleum group and reveals separate origins of nif in the plant-associated Azoarcus and non-plant-associated Aromatoleum sub-groups.</title>
        <authorList>
            <person name="Lafos M."/>
            <person name="Maluk M."/>
            <person name="Batista M."/>
            <person name="Junghare M."/>
            <person name="Carmona M."/>
            <person name="Faoro H."/>
            <person name="Cruz L.M."/>
            <person name="Battistoni F."/>
            <person name="De Souza E."/>
            <person name="Pedrosa F."/>
            <person name="Chen W.-M."/>
            <person name="Poole P.S."/>
            <person name="Dixon R.A."/>
            <person name="James E.K."/>
        </authorList>
    </citation>
    <scope>NUCLEOTIDE SEQUENCE</scope>
    <source>
        <strain evidence="3">LuFRes1</strain>
    </source>
</reference>
<evidence type="ECO:0000313" key="3">
    <source>
        <dbReference type="EMBL" id="NMG24788.1"/>
    </source>
</evidence>
<dbReference type="RefSeq" id="WP_169118168.1">
    <property type="nucleotide sequence ID" value="NZ_WTVG02000037.1"/>
</dbReference>
<comment type="caution">
    <text evidence="3">The sequence shown here is derived from an EMBL/GenBank/DDBJ whole genome shotgun (WGS) entry which is preliminary data.</text>
</comment>
<evidence type="ECO:0000259" key="2">
    <source>
        <dbReference type="Pfam" id="PF07589"/>
    </source>
</evidence>
<feature type="chain" id="PRO_5046796698" evidence="1">
    <location>
        <begin position="37"/>
        <end position="244"/>
    </location>
</feature>
<keyword evidence="1" id="KW-0732">Signal</keyword>
<feature type="domain" description="Ice-binding protein C-terminal" evidence="2">
    <location>
        <begin position="219"/>
        <end position="241"/>
    </location>
</feature>
<accession>A0ABX1PLH9</accession>
<evidence type="ECO:0000256" key="1">
    <source>
        <dbReference type="SAM" id="SignalP"/>
    </source>
</evidence>
<proteinExistence type="predicted"/>
<evidence type="ECO:0000313" key="4">
    <source>
        <dbReference type="Proteomes" id="UP000615989"/>
    </source>
</evidence>
<organism evidence="3 4">
    <name type="scientific">Aromatoleum anaerobium</name>
    <dbReference type="NCBI Taxonomy" id="182180"/>
    <lineage>
        <taxon>Bacteria</taxon>
        <taxon>Pseudomonadati</taxon>
        <taxon>Pseudomonadota</taxon>
        <taxon>Betaproteobacteria</taxon>
        <taxon>Rhodocyclales</taxon>
        <taxon>Rhodocyclaceae</taxon>
        <taxon>Aromatoleum</taxon>
    </lineage>
</organism>